<evidence type="ECO:0000256" key="2">
    <source>
        <dbReference type="ARBA" id="ARBA00022737"/>
    </source>
</evidence>
<dbReference type="InterPro" id="IPR001680">
    <property type="entry name" value="WD40_rpt"/>
</dbReference>
<keyword evidence="2" id="KW-0677">Repeat</keyword>
<organism evidence="6 7">
    <name type="scientific">Ditylenchus dipsaci</name>
    <dbReference type="NCBI Taxonomy" id="166011"/>
    <lineage>
        <taxon>Eukaryota</taxon>
        <taxon>Metazoa</taxon>
        <taxon>Ecdysozoa</taxon>
        <taxon>Nematoda</taxon>
        <taxon>Chromadorea</taxon>
        <taxon>Rhabditida</taxon>
        <taxon>Tylenchina</taxon>
        <taxon>Tylenchomorpha</taxon>
        <taxon>Sphaerularioidea</taxon>
        <taxon>Anguinidae</taxon>
        <taxon>Anguininae</taxon>
        <taxon>Ditylenchus</taxon>
    </lineage>
</organism>
<name>A0A915DKH7_9BILA</name>
<dbReference type="AlphaFoldDB" id="A0A915DKH7"/>
<dbReference type="PROSITE" id="PS50082">
    <property type="entry name" value="WD_REPEATS_2"/>
    <property type="match status" value="3"/>
</dbReference>
<sequence length="372" mass="40535">MTLNTNEPMCTNSSGSTIVLKHDSLLIQHDWNEVKNDFINVIKTEGSIESGLNDAKIEKLSTQKIRVKYADYEEKLFIAPSVELKSLHNASINSIDLSPSGNLIASGDSEGVLKIWNARTGEVQRNYLGHIMDINKCRFFPSGMQVASCGLDMTVRIWSLSGGGELNDLSNPNVLKGHTRSVLDLVIVDGGEILVSVGKDGTTRHWDCISGKNLQTLSLDLGSLNAVAVKDTSTIAYGSETGRVVIYDLKTSENVFTFAIGASCTSLYFWGDFLYCGTENGEIHCFSTSKRQAHSVLKTSNGKVTEMSSCSLGLLASFNDGTLVVFPLPLTAANALVEFTGSDVDPILDFTHSEDVLFSACRDKTIRKYHLK</sequence>
<keyword evidence="6" id="KW-1185">Reference proteome</keyword>
<evidence type="ECO:0000313" key="7">
    <source>
        <dbReference type="WBParaSite" id="jg21013"/>
    </source>
</evidence>
<dbReference type="SUPFAM" id="SSF50978">
    <property type="entry name" value="WD40 repeat-like"/>
    <property type="match status" value="1"/>
</dbReference>
<dbReference type="PANTHER" id="PTHR19857:SF19">
    <property type="entry name" value="26S PROTEASOME REGULATORY SUBUNIT RPN14"/>
    <property type="match status" value="1"/>
</dbReference>
<evidence type="ECO:0000313" key="6">
    <source>
        <dbReference type="Proteomes" id="UP000887574"/>
    </source>
</evidence>
<dbReference type="Proteomes" id="UP000887574">
    <property type="component" value="Unplaced"/>
</dbReference>
<evidence type="ECO:0000256" key="5">
    <source>
        <dbReference type="PROSITE-ProRule" id="PRU00221"/>
    </source>
</evidence>
<protein>
    <submittedName>
        <fullName evidence="7">Uncharacterized protein</fullName>
    </submittedName>
</protein>
<dbReference type="Gene3D" id="2.130.10.10">
    <property type="entry name" value="YVTN repeat-like/Quinoprotein amine dehydrogenase"/>
    <property type="match status" value="2"/>
</dbReference>
<feature type="repeat" description="WD" evidence="5">
    <location>
        <begin position="85"/>
        <end position="126"/>
    </location>
</feature>
<evidence type="ECO:0000256" key="4">
    <source>
        <dbReference type="ARBA" id="ARBA00038321"/>
    </source>
</evidence>
<dbReference type="GO" id="GO:0000502">
    <property type="term" value="C:proteasome complex"/>
    <property type="evidence" value="ECO:0007669"/>
    <property type="project" value="UniProtKB-KW"/>
</dbReference>
<dbReference type="WBParaSite" id="jg21013">
    <property type="protein sequence ID" value="jg21013"/>
    <property type="gene ID" value="jg21013"/>
</dbReference>
<feature type="repeat" description="WD" evidence="5">
    <location>
        <begin position="175"/>
        <end position="216"/>
    </location>
</feature>
<accession>A0A915DKH7</accession>
<keyword evidence="3" id="KW-0647">Proteasome</keyword>
<dbReference type="InterPro" id="IPR036322">
    <property type="entry name" value="WD40_repeat_dom_sf"/>
</dbReference>
<keyword evidence="1 5" id="KW-0853">WD repeat</keyword>
<dbReference type="SMART" id="SM00320">
    <property type="entry name" value="WD40"/>
    <property type="match status" value="7"/>
</dbReference>
<comment type="similarity">
    <text evidence="4">Belongs to the WD repeat PAAF1/RPN14 family.</text>
</comment>
<proteinExistence type="inferred from homology"/>
<evidence type="ECO:0000256" key="3">
    <source>
        <dbReference type="ARBA" id="ARBA00022942"/>
    </source>
</evidence>
<evidence type="ECO:0000256" key="1">
    <source>
        <dbReference type="ARBA" id="ARBA00022574"/>
    </source>
</evidence>
<reference evidence="7" key="1">
    <citation type="submission" date="2022-11" db="UniProtKB">
        <authorList>
            <consortium name="WormBaseParasite"/>
        </authorList>
    </citation>
    <scope>IDENTIFICATION</scope>
</reference>
<dbReference type="Pfam" id="PF00400">
    <property type="entry name" value="WD40"/>
    <property type="match status" value="3"/>
</dbReference>
<dbReference type="InterPro" id="IPR015943">
    <property type="entry name" value="WD40/YVTN_repeat-like_dom_sf"/>
</dbReference>
<dbReference type="PROSITE" id="PS50294">
    <property type="entry name" value="WD_REPEATS_REGION"/>
    <property type="match status" value="3"/>
</dbReference>
<dbReference type="InterPro" id="IPR051179">
    <property type="entry name" value="WD_repeat_multifunction"/>
</dbReference>
<feature type="repeat" description="WD" evidence="5">
    <location>
        <begin position="127"/>
        <end position="168"/>
    </location>
</feature>
<dbReference type="PANTHER" id="PTHR19857">
    <property type="entry name" value="MITOCHONDRIAL DIVISION PROTEIN 1-RELATED"/>
    <property type="match status" value="1"/>
</dbReference>